<proteinExistence type="predicted"/>
<dbReference type="RefSeq" id="XP_004255997.1">
    <property type="nucleotide sequence ID" value="XM_004255949.1"/>
</dbReference>
<dbReference type="GeneID" id="14888105"/>
<sequence>MSLKIRLALHALLKKGTFVRDDPNYRTVTVSTFEGKLKRVCRTLRDTFCSSSYEEVLRGFLLLHKVMREGNFKVFSFFSETRLCHPKKLSSQPTQTILPEYFSFIEKYGKSLESNILFHTTFVYVGGDFSIAPILPITETLKEKMDLCELGKRVMELFKENCKLLWALSEMKGFDEMISMACQLIFNDVIGQFEILRDLCNVSRYEEKMKIKFERLYVEVKKAQKFVLEIGGKFKNSAMKMDLPNTKKCEEIVYSTGSNEAKIFCAKFGIDESSIKNLSEVEDDEIEGKYSPYDNCALVIWPKQ</sequence>
<dbReference type="AlphaFoldDB" id="A0A0A1U4R5"/>
<evidence type="ECO:0000313" key="2">
    <source>
        <dbReference type="Proteomes" id="UP000014680"/>
    </source>
</evidence>
<gene>
    <name evidence="1" type="ORF">EIN_486880</name>
</gene>
<dbReference type="Proteomes" id="UP000014680">
    <property type="component" value="Unassembled WGS sequence"/>
</dbReference>
<dbReference type="EMBL" id="KB206670">
    <property type="protein sequence ID" value="ELP89226.1"/>
    <property type="molecule type" value="Genomic_DNA"/>
</dbReference>
<evidence type="ECO:0008006" key="3">
    <source>
        <dbReference type="Google" id="ProtNLM"/>
    </source>
</evidence>
<organism evidence="1 2">
    <name type="scientific">Entamoeba invadens IP1</name>
    <dbReference type="NCBI Taxonomy" id="370355"/>
    <lineage>
        <taxon>Eukaryota</taxon>
        <taxon>Amoebozoa</taxon>
        <taxon>Evosea</taxon>
        <taxon>Archamoebae</taxon>
        <taxon>Mastigamoebida</taxon>
        <taxon>Entamoebidae</taxon>
        <taxon>Entamoeba</taxon>
    </lineage>
</organism>
<evidence type="ECO:0000313" key="1">
    <source>
        <dbReference type="EMBL" id="ELP89226.1"/>
    </source>
</evidence>
<accession>A0A0A1U4R5</accession>
<reference evidence="1 2" key="1">
    <citation type="submission" date="2012-10" db="EMBL/GenBank/DDBJ databases">
        <authorList>
            <person name="Zafar N."/>
            <person name="Inman J."/>
            <person name="Hall N."/>
            <person name="Lorenzi H."/>
            <person name="Caler E."/>
        </authorList>
    </citation>
    <scope>NUCLEOTIDE SEQUENCE [LARGE SCALE GENOMIC DNA]</scope>
    <source>
        <strain evidence="1 2">IP1</strain>
    </source>
</reference>
<name>A0A0A1U4R5_ENTIV</name>
<dbReference type="KEGG" id="eiv:EIN_486880"/>
<dbReference type="VEuPathDB" id="AmoebaDB:EIN_486880"/>
<protein>
    <recommendedName>
        <fullName evidence="3">ENTH domain-containing protein</fullName>
    </recommendedName>
</protein>
<keyword evidence="2" id="KW-1185">Reference proteome</keyword>